<dbReference type="EMBL" id="MPUH01000032">
    <property type="protein sequence ID" value="OMJ94093.1"/>
    <property type="molecule type" value="Genomic_DNA"/>
</dbReference>
<keyword evidence="1" id="KW-0175">Coiled coil</keyword>
<gene>
    <name evidence="2" type="ORF">SteCoe_2870</name>
</gene>
<dbReference type="Proteomes" id="UP000187209">
    <property type="component" value="Unassembled WGS sequence"/>
</dbReference>
<protein>
    <submittedName>
        <fullName evidence="2">Uncharacterized protein</fullName>
    </submittedName>
</protein>
<organism evidence="2 3">
    <name type="scientific">Stentor coeruleus</name>
    <dbReference type="NCBI Taxonomy" id="5963"/>
    <lineage>
        <taxon>Eukaryota</taxon>
        <taxon>Sar</taxon>
        <taxon>Alveolata</taxon>
        <taxon>Ciliophora</taxon>
        <taxon>Postciliodesmatophora</taxon>
        <taxon>Heterotrichea</taxon>
        <taxon>Heterotrichida</taxon>
        <taxon>Stentoridae</taxon>
        <taxon>Stentor</taxon>
    </lineage>
</organism>
<feature type="coiled-coil region" evidence="1">
    <location>
        <begin position="113"/>
        <end position="269"/>
    </location>
</feature>
<proteinExistence type="predicted"/>
<keyword evidence="3" id="KW-1185">Reference proteome</keyword>
<evidence type="ECO:0000256" key="1">
    <source>
        <dbReference type="SAM" id="Coils"/>
    </source>
</evidence>
<reference evidence="2 3" key="1">
    <citation type="submission" date="2016-11" db="EMBL/GenBank/DDBJ databases">
        <title>The macronuclear genome of Stentor coeruleus: a giant cell with tiny introns.</title>
        <authorList>
            <person name="Slabodnick M."/>
            <person name="Ruby J.G."/>
            <person name="Reiff S.B."/>
            <person name="Swart E.C."/>
            <person name="Gosai S."/>
            <person name="Prabakaran S."/>
            <person name="Witkowska E."/>
            <person name="Larue G.E."/>
            <person name="Fisher S."/>
            <person name="Freeman R.M."/>
            <person name="Gunawardena J."/>
            <person name="Chu W."/>
            <person name="Stover N.A."/>
            <person name="Gregory B.D."/>
            <person name="Nowacki M."/>
            <person name="Derisi J."/>
            <person name="Roy S.W."/>
            <person name="Marshall W.F."/>
            <person name="Sood P."/>
        </authorList>
    </citation>
    <scope>NUCLEOTIDE SEQUENCE [LARGE SCALE GENOMIC DNA]</scope>
    <source>
        <strain evidence="2">WM001</strain>
    </source>
</reference>
<evidence type="ECO:0000313" key="2">
    <source>
        <dbReference type="EMBL" id="OMJ94093.1"/>
    </source>
</evidence>
<name>A0A1R2CYN6_9CILI</name>
<sequence length="404" mass="46810">MTLEARLVRIDIPNYTHITCSLYSDTSKIGILTSSDYNNPENYLLIPMNGNLKILISFNTFPIGSVTFPFTLLNESGCLWLPIIPTGSPDYIDTLPEELSSPKILMYFEKKTTENSIEKIDELTETKEKLEILTQNFQEFLKTSKSRELDLVKSLEDKDMEIQDYIQQLSKAQNRIFSLLAEKKHLAESLSSIEVEMSYENTAELKEELETTRQELIKSESNNEELLKRLEELSGEWNYLEEESKNYRETELLNQITELKHEINFKNREIFLMKSLNTPILNEISNKRKLYDMPVELSDTIKYSKPQKLSNSTSTDAIQNNSFIAESFQESMIFEDENFVHSNIYSHPYSRGLSPGVKDIKKTPEPDKNIRASFRCPTVSSQNKSRYVPIVTSRRMPIERKTAK</sequence>
<evidence type="ECO:0000313" key="3">
    <source>
        <dbReference type="Proteomes" id="UP000187209"/>
    </source>
</evidence>
<accession>A0A1R2CYN6</accession>
<comment type="caution">
    <text evidence="2">The sequence shown here is derived from an EMBL/GenBank/DDBJ whole genome shotgun (WGS) entry which is preliminary data.</text>
</comment>
<dbReference type="AlphaFoldDB" id="A0A1R2CYN6"/>